<feature type="binding site" description="axial binding residue" evidence="10">
    <location>
        <position position="247"/>
    </location>
    <ligand>
        <name>heme</name>
        <dbReference type="ChEBI" id="CHEBI:30413"/>
    </ligand>
    <ligandPart>
        <name>Fe</name>
        <dbReference type="ChEBI" id="CHEBI:18248"/>
    </ligandPart>
</feature>
<keyword evidence="7 11" id="KW-0560">Oxidoreductase</keyword>
<dbReference type="PRINTS" id="PR00463">
    <property type="entry name" value="EP450I"/>
</dbReference>
<dbReference type="InterPro" id="IPR001128">
    <property type="entry name" value="Cyt_P450"/>
</dbReference>
<comment type="similarity">
    <text evidence="11">Belongs to the cytochrome P450 family.</text>
</comment>
<dbReference type="GO" id="GO:0004497">
    <property type="term" value="F:monooxygenase activity"/>
    <property type="evidence" value="ECO:0007669"/>
    <property type="project" value="UniProtKB-KW"/>
</dbReference>
<dbReference type="GO" id="GO:0016020">
    <property type="term" value="C:membrane"/>
    <property type="evidence" value="ECO:0007669"/>
    <property type="project" value="UniProtKB-SubCell"/>
</dbReference>
<keyword evidence="4 12" id="KW-0812">Transmembrane</keyword>
<evidence type="ECO:0000256" key="4">
    <source>
        <dbReference type="ARBA" id="ARBA00022692"/>
    </source>
</evidence>
<dbReference type="EMBL" id="JADFTS010000004">
    <property type="protein sequence ID" value="KAF9608871.1"/>
    <property type="molecule type" value="Genomic_DNA"/>
</dbReference>
<comment type="subcellular location">
    <subcellularLocation>
        <location evidence="2">Membrane</location>
    </subcellularLocation>
</comment>
<dbReference type="InterPro" id="IPR017972">
    <property type="entry name" value="Cyt_P450_CS"/>
</dbReference>
<dbReference type="OrthoDB" id="507451at2759"/>
<organism evidence="13 14">
    <name type="scientific">Coptis chinensis</name>
    <dbReference type="NCBI Taxonomy" id="261450"/>
    <lineage>
        <taxon>Eukaryota</taxon>
        <taxon>Viridiplantae</taxon>
        <taxon>Streptophyta</taxon>
        <taxon>Embryophyta</taxon>
        <taxon>Tracheophyta</taxon>
        <taxon>Spermatophyta</taxon>
        <taxon>Magnoliopsida</taxon>
        <taxon>Ranunculales</taxon>
        <taxon>Ranunculaceae</taxon>
        <taxon>Coptidoideae</taxon>
        <taxon>Coptis</taxon>
    </lineage>
</organism>
<evidence type="ECO:0000256" key="6">
    <source>
        <dbReference type="ARBA" id="ARBA00022989"/>
    </source>
</evidence>
<evidence type="ECO:0000256" key="5">
    <source>
        <dbReference type="ARBA" id="ARBA00022723"/>
    </source>
</evidence>
<evidence type="ECO:0000313" key="13">
    <source>
        <dbReference type="EMBL" id="KAF9608871.1"/>
    </source>
</evidence>
<keyword evidence="9 12" id="KW-0472">Membrane</keyword>
<comment type="cofactor">
    <cofactor evidence="1 10">
        <name>heme</name>
        <dbReference type="ChEBI" id="CHEBI:30413"/>
    </cofactor>
</comment>
<evidence type="ECO:0000256" key="8">
    <source>
        <dbReference type="ARBA" id="ARBA00023004"/>
    </source>
</evidence>
<evidence type="ECO:0000256" key="1">
    <source>
        <dbReference type="ARBA" id="ARBA00001971"/>
    </source>
</evidence>
<keyword evidence="8 10" id="KW-0408">Iron</keyword>
<reference evidence="13 14" key="1">
    <citation type="submission" date="2020-10" db="EMBL/GenBank/DDBJ databases">
        <title>The Coptis chinensis genome and diversification of protoberbering-type alkaloids.</title>
        <authorList>
            <person name="Wang B."/>
            <person name="Shu S."/>
            <person name="Song C."/>
            <person name="Liu Y."/>
        </authorList>
    </citation>
    <scope>NUCLEOTIDE SEQUENCE [LARGE SCALE GENOMIC DNA]</scope>
    <source>
        <strain evidence="13">HL-2020</strain>
        <tissue evidence="13">Leaf</tissue>
    </source>
</reference>
<proteinExistence type="inferred from homology"/>
<accession>A0A835I1P5</accession>
<dbReference type="GO" id="GO:0005506">
    <property type="term" value="F:iron ion binding"/>
    <property type="evidence" value="ECO:0007669"/>
    <property type="project" value="InterPro"/>
</dbReference>
<evidence type="ECO:0000256" key="11">
    <source>
        <dbReference type="RuleBase" id="RU000461"/>
    </source>
</evidence>
<keyword evidence="6 12" id="KW-1133">Transmembrane helix</keyword>
<keyword evidence="3 10" id="KW-0349">Heme</keyword>
<dbReference type="GO" id="GO:0016705">
    <property type="term" value="F:oxidoreductase activity, acting on paired donors, with incorporation or reduction of molecular oxygen"/>
    <property type="evidence" value="ECO:0007669"/>
    <property type="project" value="InterPro"/>
</dbReference>
<evidence type="ECO:0008006" key="15">
    <source>
        <dbReference type="Google" id="ProtNLM"/>
    </source>
</evidence>
<keyword evidence="14" id="KW-1185">Reference proteome</keyword>
<dbReference type="Proteomes" id="UP000631114">
    <property type="component" value="Unassembled WGS sequence"/>
</dbReference>
<dbReference type="PANTHER" id="PTHR47947:SF26">
    <property type="entry name" value="CYTOCHROME P450"/>
    <property type="match status" value="1"/>
</dbReference>
<name>A0A835I1P5_9MAGN</name>
<sequence>MEAPPGVGRYKAYYLFLISAFILLFVLGFVKAVRDKNEMQRFQKALSQCLHVFGWSAAMEAFPFLQWINYGGYKGAMKSTARDVDYVFRSWVQEHRRRKLSADVGDHDDFIDVMISSLIGMEFPGYDHDTIIKAMLCGRIMSSVTEQTVQTVYKFLISIIVTVQSYLSTARKFVLHESMEDCTIGGYRIPSGTTVIVNLWKLPRDPQVWSDPLEFQPERFIMSHMDVEVLRGQDFELIPFGSGRRSCPGISFALQVLHLTLARLLFAFDLATPLNTPVDMTETVGATTSKASPLEVVLTPCLSSKLYE</sequence>
<dbReference type="GO" id="GO:0044550">
    <property type="term" value="P:secondary metabolite biosynthetic process"/>
    <property type="evidence" value="ECO:0007669"/>
    <property type="project" value="UniProtKB-ARBA"/>
</dbReference>
<dbReference type="Pfam" id="PF00067">
    <property type="entry name" value="p450"/>
    <property type="match status" value="1"/>
</dbReference>
<keyword evidence="11" id="KW-0503">Monooxygenase</keyword>
<dbReference type="PANTHER" id="PTHR47947">
    <property type="entry name" value="CYTOCHROME P450 82C3-RELATED"/>
    <property type="match status" value="1"/>
</dbReference>
<protein>
    <recommendedName>
        <fullName evidence="15">Cytochrome P450</fullName>
    </recommendedName>
</protein>
<feature type="transmembrane region" description="Helical" evidence="12">
    <location>
        <begin position="12"/>
        <end position="33"/>
    </location>
</feature>
<evidence type="ECO:0000256" key="10">
    <source>
        <dbReference type="PIRSR" id="PIRSR602401-1"/>
    </source>
</evidence>
<comment type="caution">
    <text evidence="13">The sequence shown here is derived from an EMBL/GenBank/DDBJ whole genome shotgun (WGS) entry which is preliminary data.</text>
</comment>
<evidence type="ECO:0000256" key="3">
    <source>
        <dbReference type="ARBA" id="ARBA00022617"/>
    </source>
</evidence>
<dbReference type="GO" id="GO:0020037">
    <property type="term" value="F:heme binding"/>
    <property type="evidence" value="ECO:0007669"/>
    <property type="project" value="InterPro"/>
</dbReference>
<evidence type="ECO:0000256" key="2">
    <source>
        <dbReference type="ARBA" id="ARBA00004370"/>
    </source>
</evidence>
<dbReference type="AlphaFoldDB" id="A0A835I1P5"/>
<evidence type="ECO:0000313" key="14">
    <source>
        <dbReference type="Proteomes" id="UP000631114"/>
    </source>
</evidence>
<keyword evidence="5 10" id="KW-0479">Metal-binding</keyword>
<dbReference type="InterPro" id="IPR002401">
    <property type="entry name" value="Cyt_P450_E_grp-I"/>
</dbReference>
<evidence type="ECO:0000256" key="9">
    <source>
        <dbReference type="ARBA" id="ARBA00023136"/>
    </source>
</evidence>
<gene>
    <name evidence="13" type="ORF">IFM89_011909</name>
</gene>
<dbReference type="Gene3D" id="1.10.630.10">
    <property type="entry name" value="Cytochrome P450"/>
    <property type="match status" value="2"/>
</dbReference>
<evidence type="ECO:0000256" key="12">
    <source>
        <dbReference type="SAM" id="Phobius"/>
    </source>
</evidence>
<dbReference type="PROSITE" id="PS00086">
    <property type="entry name" value="CYTOCHROME_P450"/>
    <property type="match status" value="1"/>
</dbReference>
<dbReference type="InterPro" id="IPR036396">
    <property type="entry name" value="Cyt_P450_sf"/>
</dbReference>
<dbReference type="InterPro" id="IPR050651">
    <property type="entry name" value="Plant_Cytochrome_P450_Monoox"/>
</dbReference>
<evidence type="ECO:0000256" key="7">
    <source>
        <dbReference type="ARBA" id="ARBA00023002"/>
    </source>
</evidence>
<dbReference type="SUPFAM" id="SSF48264">
    <property type="entry name" value="Cytochrome P450"/>
    <property type="match status" value="1"/>
</dbReference>